<evidence type="ECO:0000256" key="1">
    <source>
        <dbReference type="SAM" id="Phobius"/>
    </source>
</evidence>
<accession>A0A9X2JZR0</accession>
<keyword evidence="3" id="KW-1185">Reference proteome</keyword>
<dbReference type="RefSeq" id="WP_253740523.1">
    <property type="nucleotide sequence ID" value="NZ_JAMZEB010000002.1"/>
</dbReference>
<protein>
    <recommendedName>
        <fullName evidence="4">Tetratricopeptide repeat protein</fullName>
    </recommendedName>
</protein>
<dbReference type="EMBL" id="JAMZEB010000002">
    <property type="protein sequence ID" value="MCP2354025.1"/>
    <property type="molecule type" value="Genomic_DNA"/>
</dbReference>
<keyword evidence="1" id="KW-1133">Transmembrane helix</keyword>
<evidence type="ECO:0000313" key="2">
    <source>
        <dbReference type="EMBL" id="MCP2354025.1"/>
    </source>
</evidence>
<dbReference type="InterPro" id="IPR019734">
    <property type="entry name" value="TPR_rpt"/>
</dbReference>
<reference evidence="2" key="1">
    <citation type="submission" date="2022-06" db="EMBL/GenBank/DDBJ databases">
        <title>Sequencing the genomes of 1000 actinobacteria strains.</title>
        <authorList>
            <person name="Klenk H.-P."/>
        </authorList>
    </citation>
    <scope>NUCLEOTIDE SEQUENCE</scope>
    <source>
        <strain evidence="2">DSM 46694</strain>
    </source>
</reference>
<feature type="transmembrane region" description="Helical" evidence="1">
    <location>
        <begin position="293"/>
        <end position="316"/>
    </location>
</feature>
<dbReference type="SMART" id="SM00028">
    <property type="entry name" value="TPR"/>
    <property type="match status" value="4"/>
</dbReference>
<comment type="caution">
    <text evidence="2">The sequence shown here is derived from an EMBL/GenBank/DDBJ whole genome shotgun (WGS) entry which is preliminary data.</text>
</comment>
<dbReference type="Pfam" id="PF13181">
    <property type="entry name" value="TPR_8"/>
    <property type="match status" value="1"/>
</dbReference>
<keyword evidence="1" id="KW-0472">Membrane</keyword>
<feature type="transmembrane region" description="Helical" evidence="1">
    <location>
        <begin position="260"/>
        <end position="281"/>
    </location>
</feature>
<feature type="transmembrane region" description="Helical" evidence="1">
    <location>
        <begin position="199"/>
        <end position="217"/>
    </location>
</feature>
<dbReference type="InterPro" id="IPR011990">
    <property type="entry name" value="TPR-like_helical_dom_sf"/>
</dbReference>
<keyword evidence="1" id="KW-0812">Transmembrane</keyword>
<sequence length="608" mass="65188">MGTDESGKTGNHPDRSSREWCEEALTRLNAGRPESALDAARRAADLDPGSEWAHRLISLAHERLGREAEAVPAAERAVELARGSWQARLRLAAVLRRAPGRWAEAVEQAELARKFAPEEAGPEIMLGDLALLRGDHARAEHSYRAALAIDPEAPQARVNLGLALLRWDRPRPHHDPAWPVDPRETGRARRALEVWSRQVRLLLAVATLGIAACALLLDRGAEARLAGCAVLLLLVPLTVRQARRVGVWPYAGAMLGRDPWLGVSVVSAALSVVAFAAWLLLGAVRVLPPSFDPVWAGLAGIVVLGWPALAAVRALAESWRGRPLRALAVTEPARESERTARRNAGVALWIVLGRTWSVLVAVVAGALVVEPRAAVAAVAVPYPVVRGYLRARRRGHQRGDPWLAAATWLVVPAAVACAAGGLLGAAEGLFGTAGGARWSQAPSEAWSGAWSGAWAWRIGLGALAAAALVFLLRGLQAWWRGGPGPWRSSLLMCDLPVGAGPSVALDPEVRQTFSYARSIVLSYGDALGPRVAGAVASVTSSGELRLIAETAAWAAIEEDPRVAVFATDPLQRRFWVEVRGVARADSDVLRVTPKQVLFGEFPGRHQRR</sequence>
<feature type="transmembrane region" description="Helical" evidence="1">
    <location>
        <begin position="454"/>
        <end position="472"/>
    </location>
</feature>
<dbReference type="Proteomes" id="UP001139648">
    <property type="component" value="Unassembled WGS sequence"/>
</dbReference>
<feature type="transmembrane region" description="Helical" evidence="1">
    <location>
        <begin position="346"/>
        <end position="367"/>
    </location>
</feature>
<proteinExistence type="predicted"/>
<dbReference type="SUPFAM" id="SSF48452">
    <property type="entry name" value="TPR-like"/>
    <property type="match status" value="1"/>
</dbReference>
<gene>
    <name evidence="2" type="ORF">HD597_001045</name>
</gene>
<feature type="transmembrane region" description="Helical" evidence="1">
    <location>
        <begin position="373"/>
        <end position="389"/>
    </location>
</feature>
<feature type="transmembrane region" description="Helical" evidence="1">
    <location>
        <begin position="223"/>
        <end position="239"/>
    </location>
</feature>
<feature type="transmembrane region" description="Helical" evidence="1">
    <location>
        <begin position="401"/>
        <end position="423"/>
    </location>
</feature>
<organism evidence="2 3">
    <name type="scientific">Nonomuraea thailandensis</name>
    <dbReference type="NCBI Taxonomy" id="1188745"/>
    <lineage>
        <taxon>Bacteria</taxon>
        <taxon>Bacillati</taxon>
        <taxon>Actinomycetota</taxon>
        <taxon>Actinomycetes</taxon>
        <taxon>Streptosporangiales</taxon>
        <taxon>Streptosporangiaceae</taxon>
        <taxon>Nonomuraea</taxon>
    </lineage>
</organism>
<dbReference type="Gene3D" id="1.25.40.10">
    <property type="entry name" value="Tetratricopeptide repeat domain"/>
    <property type="match status" value="1"/>
</dbReference>
<evidence type="ECO:0008006" key="4">
    <source>
        <dbReference type="Google" id="ProtNLM"/>
    </source>
</evidence>
<dbReference type="AlphaFoldDB" id="A0A9X2JZR0"/>
<name>A0A9X2JZR0_9ACTN</name>
<evidence type="ECO:0000313" key="3">
    <source>
        <dbReference type="Proteomes" id="UP001139648"/>
    </source>
</evidence>